<feature type="domain" description="TolB N-terminal" evidence="2">
    <location>
        <begin position="32"/>
        <end position="123"/>
    </location>
</feature>
<dbReference type="InterPro" id="IPR011659">
    <property type="entry name" value="WD40"/>
</dbReference>
<reference evidence="3" key="1">
    <citation type="journal article" date="2020" name="mSystems">
        <title>Genome- and Community-Level Interaction Insights into Carbon Utilization and Element Cycling Functions of Hydrothermarchaeota in Hydrothermal Sediment.</title>
        <authorList>
            <person name="Zhou Z."/>
            <person name="Liu Y."/>
            <person name="Xu W."/>
            <person name="Pan J."/>
            <person name="Luo Z.H."/>
            <person name="Li M."/>
        </authorList>
    </citation>
    <scope>NUCLEOTIDE SEQUENCE [LARGE SCALE GENOMIC DNA]</scope>
    <source>
        <strain evidence="3">HyVt-115</strain>
    </source>
</reference>
<dbReference type="SUPFAM" id="SSF69304">
    <property type="entry name" value="Tricorn protease N-terminal domain"/>
    <property type="match status" value="1"/>
</dbReference>
<evidence type="ECO:0000313" key="3">
    <source>
        <dbReference type="EMBL" id="HDD52955.1"/>
    </source>
</evidence>
<dbReference type="InterPro" id="IPR011042">
    <property type="entry name" value="6-blade_b-propeller_TolB-like"/>
</dbReference>
<dbReference type="GO" id="GO:0042597">
    <property type="term" value="C:periplasmic space"/>
    <property type="evidence" value="ECO:0007669"/>
    <property type="project" value="InterPro"/>
</dbReference>
<evidence type="ECO:0000259" key="2">
    <source>
        <dbReference type="Pfam" id="PF04052"/>
    </source>
</evidence>
<comment type="similarity">
    <text evidence="1">Belongs to the TolB family.</text>
</comment>
<gene>
    <name evidence="3" type="ORF">ENF32_02655</name>
</gene>
<dbReference type="InterPro" id="IPR007195">
    <property type="entry name" value="TolB_N"/>
</dbReference>
<dbReference type="SUPFAM" id="SSF52964">
    <property type="entry name" value="TolB, N-terminal domain"/>
    <property type="match status" value="1"/>
</dbReference>
<dbReference type="Gene3D" id="3.40.50.10070">
    <property type="entry name" value="TolB, N-terminal domain"/>
    <property type="match status" value="1"/>
</dbReference>
<dbReference type="Pfam" id="PF04052">
    <property type="entry name" value="TolB_N"/>
    <property type="match status" value="1"/>
</dbReference>
<accession>A0A7C0Y5P8</accession>
<protein>
    <recommendedName>
        <fullName evidence="2">TolB N-terminal domain-containing protein</fullName>
    </recommendedName>
</protein>
<proteinExistence type="inferred from homology"/>
<sequence>MGGNVVKRWMVVLVCLVCVLGLGAISRARVYIDITSPGGTRVPLALLYHGPEEVEKVARKDLALYGIFRLINPQAFLVEVFEEGKFADWRTIGAEILVVADGQIEGDEVQVTARLFDVVEGREVLAKRYSVKVGWERMIGHALADDIFRAFTGERGIFSHPLVMAVKIAKGVREVVIMDPDGLWQEQITHDRGIALSPVWSPDGRKVAYVSFRKGDADIFVHDLETGEDKLLVGGKGSQSAPAWSPDGRYIAYSSTLRGGNSEIYLLDLLAGERKRLTYYYGIDTSPVWSPDGQWIAFVSDRSGPPHIFVMSKDGSQVKRLTYGSYDVSPAWSPTGDLIAYSSLEKGRYYVRVVTPEGKNDKILAEGESPCWAPNGRYLIFYRGLGKGRCLFLTSSQGGGSVLIKQLDGGRVDWSGKYH</sequence>
<dbReference type="PANTHER" id="PTHR36842:SF1">
    <property type="entry name" value="PROTEIN TOLB"/>
    <property type="match status" value="1"/>
</dbReference>
<dbReference type="EMBL" id="DQWS01000102">
    <property type="protein sequence ID" value="HDD52955.1"/>
    <property type="molecule type" value="Genomic_DNA"/>
</dbReference>
<dbReference type="GO" id="GO:0015031">
    <property type="term" value="P:protein transport"/>
    <property type="evidence" value="ECO:0007669"/>
    <property type="project" value="InterPro"/>
</dbReference>
<evidence type="ECO:0000256" key="1">
    <source>
        <dbReference type="ARBA" id="ARBA00009820"/>
    </source>
</evidence>
<dbReference type="Gene3D" id="2.120.10.30">
    <property type="entry name" value="TolB, C-terminal domain"/>
    <property type="match status" value="1"/>
</dbReference>
<dbReference type="PANTHER" id="PTHR36842">
    <property type="entry name" value="PROTEIN TOLB HOMOLOG"/>
    <property type="match status" value="1"/>
</dbReference>
<dbReference type="Proteomes" id="UP000885690">
    <property type="component" value="Unassembled WGS sequence"/>
</dbReference>
<comment type="caution">
    <text evidence="3">The sequence shown here is derived from an EMBL/GenBank/DDBJ whole genome shotgun (WGS) entry which is preliminary data.</text>
</comment>
<dbReference type="AlphaFoldDB" id="A0A7C0Y5P8"/>
<name>A0A7C0Y5P8_9BACT</name>
<dbReference type="Pfam" id="PF26550">
    <property type="entry name" value="Tricorn_2nd"/>
    <property type="match status" value="1"/>
</dbReference>
<organism evidence="3">
    <name type="scientific">Thermosulfidibacter takaii</name>
    <dbReference type="NCBI Taxonomy" id="412593"/>
    <lineage>
        <taxon>Bacteria</taxon>
        <taxon>Pseudomonadati</taxon>
        <taxon>Thermosulfidibacterota</taxon>
        <taxon>Thermosulfidibacteria</taxon>
        <taxon>Thermosulfidibacterales</taxon>
        <taxon>Thermosulfidibacteraceae</taxon>
    </lineage>
</organism>
<dbReference type="Pfam" id="PF07676">
    <property type="entry name" value="PD40"/>
    <property type="match status" value="1"/>
</dbReference>